<feature type="domain" description="NADP-dependent oxidoreductase" evidence="1">
    <location>
        <begin position="19"/>
        <end position="78"/>
    </location>
</feature>
<evidence type="ECO:0000313" key="2">
    <source>
        <dbReference type="EMBL" id="SVB32342.1"/>
    </source>
</evidence>
<dbReference type="InterPro" id="IPR036812">
    <property type="entry name" value="NAD(P)_OxRdtase_dom_sf"/>
</dbReference>
<dbReference type="AlphaFoldDB" id="A0A382D2V8"/>
<gene>
    <name evidence="2" type="ORF">METZ01_LOCUS185196</name>
</gene>
<dbReference type="InterPro" id="IPR020471">
    <property type="entry name" value="AKR"/>
</dbReference>
<dbReference type="GO" id="GO:0005829">
    <property type="term" value="C:cytosol"/>
    <property type="evidence" value="ECO:0007669"/>
    <property type="project" value="TreeGrafter"/>
</dbReference>
<dbReference type="SUPFAM" id="SSF51430">
    <property type="entry name" value="NAD(P)-linked oxidoreductase"/>
    <property type="match status" value="1"/>
</dbReference>
<dbReference type="PANTHER" id="PTHR42686">
    <property type="entry name" value="GH17980P-RELATED"/>
    <property type="match status" value="1"/>
</dbReference>
<dbReference type="EMBL" id="UINC01037204">
    <property type="protein sequence ID" value="SVB32342.1"/>
    <property type="molecule type" value="Genomic_DNA"/>
</dbReference>
<sequence>MSKSLPDLCIGLDGPQVPPIGIGTNAWGGVQAANSIPTNSTAVVKSALESGVRFFDTAEIYNRGRSERLLGEAIRYGADALQEVL</sequence>
<dbReference type="Pfam" id="PF00248">
    <property type="entry name" value="Aldo_ket_red"/>
    <property type="match status" value="1"/>
</dbReference>
<protein>
    <recommendedName>
        <fullName evidence="1">NADP-dependent oxidoreductase domain-containing protein</fullName>
    </recommendedName>
</protein>
<feature type="non-terminal residue" evidence="2">
    <location>
        <position position="85"/>
    </location>
</feature>
<proteinExistence type="predicted"/>
<organism evidence="2">
    <name type="scientific">marine metagenome</name>
    <dbReference type="NCBI Taxonomy" id="408172"/>
    <lineage>
        <taxon>unclassified sequences</taxon>
        <taxon>metagenomes</taxon>
        <taxon>ecological metagenomes</taxon>
    </lineage>
</organism>
<evidence type="ECO:0000259" key="1">
    <source>
        <dbReference type="Pfam" id="PF00248"/>
    </source>
</evidence>
<reference evidence="2" key="1">
    <citation type="submission" date="2018-05" db="EMBL/GenBank/DDBJ databases">
        <authorList>
            <person name="Lanie J.A."/>
            <person name="Ng W.-L."/>
            <person name="Kazmierczak K.M."/>
            <person name="Andrzejewski T.M."/>
            <person name="Davidsen T.M."/>
            <person name="Wayne K.J."/>
            <person name="Tettelin H."/>
            <person name="Glass J.I."/>
            <person name="Rusch D."/>
            <person name="Podicherti R."/>
            <person name="Tsui H.-C.T."/>
            <person name="Winkler M.E."/>
        </authorList>
    </citation>
    <scope>NUCLEOTIDE SEQUENCE</scope>
</reference>
<dbReference type="PANTHER" id="PTHR42686:SF1">
    <property type="entry name" value="GH17980P-RELATED"/>
    <property type="match status" value="1"/>
</dbReference>
<dbReference type="GO" id="GO:0016491">
    <property type="term" value="F:oxidoreductase activity"/>
    <property type="evidence" value="ECO:0007669"/>
    <property type="project" value="InterPro"/>
</dbReference>
<dbReference type="Gene3D" id="3.20.20.100">
    <property type="entry name" value="NADP-dependent oxidoreductase domain"/>
    <property type="match status" value="1"/>
</dbReference>
<accession>A0A382D2V8</accession>
<dbReference type="InterPro" id="IPR023210">
    <property type="entry name" value="NADP_OxRdtase_dom"/>
</dbReference>
<name>A0A382D2V8_9ZZZZ</name>